<sequence>MPPLPPFQLMAQLKCTKKENVLHFSSIPFPQLRGTHAGFLYNRGAICSRIGRSVTGRLCAGGAVISVFHSSVCLCAASRGFSNSTERRGGAWRREALSPFDR</sequence>
<proteinExistence type="predicted"/>
<dbReference type="EMBL" id="QGKW02000717">
    <property type="protein sequence ID" value="KAF2596700.1"/>
    <property type="molecule type" value="Genomic_DNA"/>
</dbReference>
<name>A0A8S9KN65_BRACR</name>
<evidence type="ECO:0000313" key="2">
    <source>
        <dbReference type="Proteomes" id="UP000712281"/>
    </source>
</evidence>
<dbReference type="AlphaFoldDB" id="A0A8S9KN65"/>
<protein>
    <submittedName>
        <fullName evidence="1">Uncharacterized protein</fullName>
    </submittedName>
</protein>
<accession>A0A8S9KN65</accession>
<dbReference type="Proteomes" id="UP000712281">
    <property type="component" value="Unassembled WGS sequence"/>
</dbReference>
<evidence type="ECO:0000313" key="1">
    <source>
        <dbReference type="EMBL" id="KAF2596700.1"/>
    </source>
</evidence>
<comment type="caution">
    <text evidence="1">The sequence shown here is derived from an EMBL/GenBank/DDBJ whole genome shotgun (WGS) entry which is preliminary data.</text>
</comment>
<organism evidence="1 2">
    <name type="scientific">Brassica cretica</name>
    <name type="common">Mustard</name>
    <dbReference type="NCBI Taxonomy" id="69181"/>
    <lineage>
        <taxon>Eukaryota</taxon>
        <taxon>Viridiplantae</taxon>
        <taxon>Streptophyta</taxon>
        <taxon>Embryophyta</taxon>
        <taxon>Tracheophyta</taxon>
        <taxon>Spermatophyta</taxon>
        <taxon>Magnoliopsida</taxon>
        <taxon>eudicotyledons</taxon>
        <taxon>Gunneridae</taxon>
        <taxon>Pentapetalae</taxon>
        <taxon>rosids</taxon>
        <taxon>malvids</taxon>
        <taxon>Brassicales</taxon>
        <taxon>Brassicaceae</taxon>
        <taxon>Brassiceae</taxon>
        <taxon>Brassica</taxon>
    </lineage>
</organism>
<gene>
    <name evidence="1" type="ORF">F2Q68_00007333</name>
</gene>
<reference evidence="1" key="1">
    <citation type="submission" date="2019-12" db="EMBL/GenBank/DDBJ databases">
        <title>Genome sequencing and annotation of Brassica cretica.</title>
        <authorList>
            <person name="Studholme D.J."/>
            <person name="Sarris P.F."/>
        </authorList>
    </citation>
    <scope>NUCLEOTIDE SEQUENCE</scope>
    <source>
        <strain evidence="1">PFS-001/15</strain>
        <tissue evidence="1">Leaf</tissue>
    </source>
</reference>